<dbReference type="SUPFAM" id="SSF52540">
    <property type="entry name" value="P-loop containing nucleoside triphosphate hydrolases"/>
    <property type="match status" value="1"/>
</dbReference>
<dbReference type="CDD" id="cd00882">
    <property type="entry name" value="Ras_like_GTPase"/>
    <property type="match status" value="1"/>
</dbReference>
<organism evidence="5 6">
    <name type="scientific">Streptomyces eurythermus</name>
    <dbReference type="NCBI Taxonomy" id="42237"/>
    <lineage>
        <taxon>Bacteria</taxon>
        <taxon>Bacillati</taxon>
        <taxon>Actinomycetota</taxon>
        <taxon>Actinomycetes</taxon>
        <taxon>Kitasatosporales</taxon>
        <taxon>Streptomycetaceae</taxon>
        <taxon>Streptomyces</taxon>
    </lineage>
</organism>
<protein>
    <submittedName>
        <fullName evidence="5">ATP/GTP-binding protein</fullName>
    </submittedName>
</protein>
<keyword evidence="4" id="KW-0342">GTP-binding</keyword>
<dbReference type="EMBL" id="JBICBM010000015">
    <property type="protein sequence ID" value="MFF9885741.1"/>
    <property type="molecule type" value="Genomic_DNA"/>
</dbReference>
<evidence type="ECO:0000256" key="2">
    <source>
        <dbReference type="ARBA" id="ARBA00022741"/>
    </source>
</evidence>
<accession>A0ABW6Z3L8</accession>
<name>A0ABW6Z3L8_9ACTN</name>
<evidence type="ECO:0000313" key="5">
    <source>
        <dbReference type="EMBL" id="MFF9885741.1"/>
    </source>
</evidence>
<keyword evidence="2" id="KW-0547">Nucleotide-binding</keyword>
<dbReference type="Proteomes" id="UP001603418">
    <property type="component" value="Unassembled WGS sequence"/>
</dbReference>
<dbReference type="PANTHER" id="PTHR42708:SF1">
    <property type="entry name" value="GLIDING MOTILITY PROTEIN MGLA"/>
    <property type="match status" value="1"/>
</dbReference>
<dbReference type="PANTHER" id="PTHR42708">
    <property type="entry name" value="ATP/GTP-BINDING PROTEIN-RELATED"/>
    <property type="match status" value="1"/>
</dbReference>
<comment type="similarity">
    <text evidence="1">Belongs to the GPN-loop GTPase family.</text>
</comment>
<evidence type="ECO:0000256" key="3">
    <source>
        <dbReference type="ARBA" id="ARBA00022801"/>
    </source>
</evidence>
<reference evidence="5 6" key="1">
    <citation type="submission" date="2024-10" db="EMBL/GenBank/DDBJ databases">
        <title>The Natural Products Discovery Center: Release of the First 8490 Sequenced Strains for Exploring Actinobacteria Biosynthetic Diversity.</title>
        <authorList>
            <person name="Kalkreuter E."/>
            <person name="Kautsar S.A."/>
            <person name="Yang D."/>
            <person name="Bader C.D."/>
            <person name="Teijaro C.N."/>
            <person name="Fluegel L."/>
            <person name="Davis C.M."/>
            <person name="Simpson J.R."/>
            <person name="Lauterbach L."/>
            <person name="Steele A.D."/>
            <person name="Gui C."/>
            <person name="Meng S."/>
            <person name="Li G."/>
            <person name="Viehrig K."/>
            <person name="Ye F."/>
            <person name="Su P."/>
            <person name="Kiefer A.F."/>
            <person name="Nichols A."/>
            <person name="Cepeda A.J."/>
            <person name="Yan W."/>
            <person name="Fan B."/>
            <person name="Jiang Y."/>
            <person name="Adhikari A."/>
            <person name="Zheng C.-J."/>
            <person name="Schuster L."/>
            <person name="Cowan T.M."/>
            <person name="Smanski M.J."/>
            <person name="Chevrette M.G."/>
            <person name="De Carvalho L.P.S."/>
            <person name="Shen B."/>
        </authorList>
    </citation>
    <scope>NUCLEOTIDE SEQUENCE [LARGE SCALE GENOMIC DNA]</scope>
    <source>
        <strain evidence="5 6">NPDC013366</strain>
    </source>
</reference>
<dbReference type="RefSeq" id="WP_030785889.1">
    <property type="nucleotide sequence ID" value="NZ_JBFACJ010000024.1"/>
</dbReference>
<dbReference type="InterPro" id="IPR027417">
    <property type="entry name" value="P-loop_NTPase"/>
</dbReference>
<gene>
    <name evidence="5" type="ORF">ACF1HC_29725</name>
</gene>
<evidence type="ECO:0000256" key="1">
    <source>
        <dbReference type="ARBA" id="ARBA00005290"/>
    </source>
</evidence>
<dbReference type="InterPro" id="IPR052705">
    <property type="entry name" value="Gliding_Motility_GTPase"/>
</dbReference>
<keyword evidence="6" id="KW-1185">Reference proteome</keyword>
<dbReference type="Gene3D" id="3.40.50.300">
    <property type="entry name" value="P-loop containing nucleotide triphosphate hydrolases"/>
    <property type="match status" value="1"/>
</dbReference>
<evidence type="ECO:0000256" key="4">
    <source>
        <dbReference type="ARBA" id="ARBA00023134"/>
    </source>
</evidence>
<sequence length="204" mass="21500">MVYATSSDALPVVAAKVLIAGGLGAGKTTMVGALSEIGVLSTEETMSQAGIGVDHLTGTEPKTTTTVAMDVGRITLPAHSLARGAYLVQIMLFGTPGQDRFWFLWNDLVRGAIGGIVLADTRRLQDCFHAVEFFESRGTPFVVAVNEFDGAHRYSADEVRDALGLAARVPVLACDARKRPSARTVLTDLVSHAIACADTPAVSI</sequence>
<keyword evidence="3" id="KW-0378">Hydrolase</keyword>
<dbReference type="InterPro" id="IPR004130">
    <property type="entry name" value="Gpn"/>
</dbReference>
<comment type="caution">
    <text evidence="5">The sequence shown here is derived from an EMBL/GenBank/DDBJ whole genome shotgun (WGS) entry which is preliminary data.</text>
</comment>
<dbReference type="Pfam" id="PF03029">
    <property type="entry name" value="ATP_bind_1"/>
    <property type="match status" value="1"/>
</dbReference>
<evidence type="ECO:0000313" key="6">
    <source>
        <dbReference type="Proteomes" id="UP001603418"/>
    </source>
</evidence>
<proteinExistence type="inferred from homology"/>